<dbReference type="Proteomes" id="UP000627166">
    <property type="component" value="Unassembled WGS sequence"/>
</dbReference>
<gene>
    <name evidence="4" type="ORF">H9637_10730</name>
</gene>
<dbReference type="PROSITE" id="PS01124">
    <property type="entry name" value="HTH_ARAC_FAMILY_2"/>
    <property type="match status" value="1"/>
</dbReference>
<keyword evidence="5" id="KW-1185">Reference proteome</keyword>
<dbReference type="Gene3D" id="1.10.10.60">
    <property type="entry name" value="Homeodomain-like"/>
    <property type="match status" value="1"/>
</dbReference>
<organism evidence="4 5">
    <name type="scientific">Clostridium faecium</name>
    <dbReference type="NCBI Taxonomy" id="2762223"/>
    <lineage>
        <taxon>Bacteria</taxon>
        <taxon>Bacillati</taxon>
        <taxon>Bacillota</taxon>
        <taxon>Clostridia</taxon>
        <taxon>Eubacteriales</taxon>
        <taxon>Clostridiaceae</taxon>
        <taxon>Clostridium</taxon>
    </lineage>
</organism>
<accession>A0ABR8YTB7</accession>
<dbReference type="SUPFAM" id="SSF46689">
    <property type="entry name" value="Homeodomain-like"/>
    <property type="match status" value="1"/>
</dbReference>
<dbReference type="SMART" id="SM00342">
    <property type="entry name" value="HTH_ARAC"/>
    <property type="match status" value="1"/>
</dbReference>
<dbReference type="InterPro" id="IPR009057">
    <property type="entry name" value="Homeodomain-like_sf"/>
</dbReference>
<dbReference type="EMBL" id="JACSQB010000079">
    <property type="protein sequence ID" value="MBD8047508.1"/>
    <property type="molecule type" value="Genomic_DNA"/>
</dbReference>
<dbReference type="InterPro" id="IPR053142">
    <property type="entry name" value="PchR_regulatory_protein"/>
</dbReference>
<evidence type="ECO:0000313" key="5">
    <source>
        <dbReference type="Proteomes" id="UP000627166"/>
    </source>
</evidence>
<evidence type="ECO:0000313" key="4">
    <source>
        <dbReference type="EMBL" id="MBD8047508.1"/>
    </source>
</evidence>
<dbReference type="InterPro" id="IPR018060">
    <property type="entry name" value="HTH_AraC"/>
</dbReference>
<proteinExistence type="predicted"/>
<dbReference type="PANTHER" id="PTHR47893">
    <property type="entry name" value="REGULATORY PROTEIN PCHR"/>
    <property type="match status" value="1"/>
</dbReference>
<keyword evidence="2" id="KW-0804">Transcription</keyword>
<evidence type="ECO:0000256" key="2">
    <source>
        <dbReference type="ARBA" id="ARBA00023163"/>
    </source>
</evidence>
<evidence type="ECO:0000256" key="1">
    <source>
        <dbReference type="ARBA" id="ARBA00023015"/>
    </source>
</evidence>
<protein>
    <submittedName>
        <fullName evidence="4">Helix-turn-helix transcriptional regulator</fullName>
    </submittedName>
</protein>
<comment type="caution">
    <text evidence="4">The sequence shown here is derived from an EMBL/GenBank/DDBJ whole genome shotgun (WGS) entry which is preliminary data.</text>
</comment>
<evidence type="ECO:0000259" key="3">
    <source>
        <dbReference type="PROSITE" id="PS01124"/>
    </source>
</evidence>
<feature type="domain" description="HTH araC/xylS-type" evidence="3">
    <location>
        <begin position="234"/>
        <end position="332"/>
    </location>
</feature>
<reference evidence="4 5" key="1">
    <citation type="submission" date="2020-08" db="EMBL/GenBank/DDBJ databases">
        <title>A Genomic Blueprint of the Chicken Gut Microbiome.</title>
        <authorList>
            <person name="Gilroy R."/>
            <person name="Ravi A."/>
            <person name="Getino M."/>
            <person name="Pursley I."/>
            <person name="Horton D.L."/>
            <person name="Alikhan N.-F."/>
            <person name="Baker D."/>
            <person name="Gharbi K."/>
            <person name="Hall N."/>
            <person name="Watson M."/>
            <person name="Adriaenssens E.M."/>
            <person name="Foster-Nyarko E."/>
            <person name="Jarju S."/>
            <person name="Secka A."/>
            <person name="Antonio M."/>
            <person name="Oren A."/>
            <person name="Chaudhuri R."/>
            <person name="La Ragione R.M."/>
            <person name="Hildebrand F."/>
            <person name="Pallen M.J."/>
        </authorList>
    </citation>
    <scope>NUCLEOTIDE SEQUENCE [LARGE SCALE GENOMIC DNA]</scope>
    <source>
        <strain evidence="4 5">N37</strain>
    </source>
</reference>
<dbReference type="PANTHER" id="PTHR47893:SF1">
    <property type="entry name" value="REGULATORY PROTEIN PCHR"/>
    <property type="match status" value="1"/>
</dbReference>
<name>A0ABR8YTB7_9CLOT</name>
<dbReference type="RefSeq" id="WP_191740478.1">
    <property type="nucleotide sequence ID" value="NZ_JACSQB010000079.1"/>
</dbReference>
<dbReference type="Pfam" id="PF12833">
    <property type="entry name" value="HTH_18"/>
    <property type="match status" value="1"/>
</dbReference>
<keyword evidence="1" id="KW-0805">Transcription regulation</keyword>
<sequence length="334" mass="38363">MISRTAKDFQNIVLNKITFKAHPMENYTIYKNESKPELGYFIKYSREGYYDLGIGDYTIPLNFSLSFDHNEELIRFGTVYTGETKFKIENNPVSSFTPSSFFVVEKRLKGKQAWKKGQHFHGVEITIYKKYFAEVVKPNFPKTIDFDNFISNYTYHYLPLDIASVIQSLKNLAETDSLTPLYLESKILECIALLCNEIYSSPQNAFTNQLNYGHIKIGKNRYITLTASDVNAIQKAHDILTKEACNPPTIKSLSKMVFLNEQKLKAGFLAKYHMCISQYTNSIKMTMAENLLTTTELSIDEISKILGYSYSGNFVKMFKKVHGKTPLAFRKMKG</sequence>